<dbReference type="AlphaFoldDB" id="A0A1G5MVR3"/>
<sequence>MSEISQLPVDEDVAKRLAQLVAMNINAVMGEAIRDPLIRASIVATLGARPPEALSTDERIWLEWCKTFG</sequence>
<dbReference type="EMBL" id="FMWB01000003">
    <property type="protein sequence ID" value="SCZ28934.1"/>
    <property type="molecule type" value="Genomic_DNA"/>
</dbReference>
<protein>
    <submittedName>
        <fullName evidence="1">Uncharacterized protein</fullName>
    </submittedName>
</protein>
<accession>A0A1G5MVR3</accession>
<comment type="caution">
    <text evidence="1">The sequence shown here is derived from an EMBL/GenBank/DDBJ whole genome shotgun (WGS) entry which is preliminary data.</text>
</comment>
<reference evidence="2" key="1">
    <citation type="submission" date="2016-10" db="EMBL/GenBank/DDBJ databases">
        <authorList>
            <person name="de Groot N.N."/>
        </authorList>
    </citation>
    <scope>NUCLEOTIDE SEQUENCE [LARGE SCALE GENOMIC DNA]</scope>
    <source>
        <strain evidence="2">DSM 15758</strain>
    </source>
</reference>
<gene>
    <name evidence="1" type="ORF">SAMN05216279_103146</name>
</gene>
<dbReference type="Proteomes" id="UP000183046">
    <property type="component" value="Unassembled WGS sequence"/>
</dbReference>
<evidence type="ECO:0000313" key="1">
    <source>
        <dbReference type="EMBL" id="SCZ28934.1"/>
    </source>
</evidence>
<dbReference type="RefSeq" id="WP_074583601.1">
    <property type="nucleotide sequence ID" value="NZ_FMWB01000003.1"/>
</dbReference>
<organism evidence="1 2">
    <name type="scientific">Pseudomonas oryzihabitans</name>
    <dbReference type="NCBI Taxonomy" id="47885"/>
    <lineage>
        <taxon>Bacteria</taxon>
        <taxon>Pseudomonadati</taxon>
        <taxon>Pseudomonadota</taxon>
        <taxon>Gammaproteobacteria</taxon>
        <taxon>Pseudomonadales</taxon>
        <taxon>Pseudomonadaceae</taxon>
        <taxon>Pseudomonas</taxon>
    </lineage>
</organism>
<proteinExistence type="predicted"/>
<name>A0A1G5MVR3_9PSED</name>
<evidence type="ECO:0000313" key="2">
    <source>
        <dbReference type="Proteomes" id="UP000183046"/>
    </source>
</evidence>